<keyword evidence="16" id="KW-0449">Lipoprotein</keyword>
<keyword evidence="8 16" id="KW-0675">Receptor</keyword>
<evidence type="ECO:0000256" key="10">
    <source>
        <dbReference type="PROSITE-ProRule" id="PRU00124"/>
    </source>
</evidence>
<dbReference type="Pfam" id="PF00058">
    <property type="entry name" value="Ldl_recept_b"/>
    <property type="match status" value="1"/>
</dbReference>
<evidence type="ECO:0000256" key="3">
    <source>
        <dbReference type="ARBA" id="ARBA00022583"/>
    </source>
</evidence>
<feature type="domain" description="EGF-like" evidence="15">
    <location>
        <begin position="956"/>
        <end position="998"/>
    </location>
</feature>
<keyword evidence="13" id="KW-0812">Transmembrane</keyword>
<dbReference type="PROSITE" id="PS51120">
    <property type="entry name" value="LDLRB"/>
    <property type="match status" value="2"/>
</dbReference>
<feature type="transmembrane region" description="Helical" evidence="13">
    <location>
        <begin position="1500"/>
        <end position="1522"/>
    </location>
</feature>
<dbReference type="InterPro" id="IPR011042">
    <property type="entry name" value="6-blade_b-propeller_TolB-like"/>
</dbReference>
<dbReference type="PANTHER" id="PTHR46513:SF44">
    <property type="entry name" value="LDL RECEPTOR RELATED PROTEIN 4"/>
    <property type="match status" value="1"/>
</dbReference>
<evidence type="ECO:0000256" key="12">
    <source>
        <dbReference type="SAM" id="MobiDB-lite"/>
    </source>
</evidence>
<evidence type="ECO:0000256" key="6">
    <source>
        <dbReference type="ARBA" id="ARBA00023136"/>
    </source>
</evidence>
<keyword evidence="5" id="KW-0677">Repeat</keyword>
<evidence type="ECO:0000256" key="7">
    <source>
        <dbReference type="ARBA" id="ARBA00023157"/>
    </source>
</evidence>
<dbReference type="InterPro" id="IPR036055">
    <property type="entry name" value="LDL_receptor-like_sf"/>
</dbReference>
<evidence type="ECO:0000256" key="13">
    <source>
        <dbReference type="SAM" id="Phobius"/>
    </source>
</evidence>
<dbReference type="SUPFAM" id="SSF57196">
    <property type="entry name" value="EGF/Laminin"/>
    <property type="match status" value="3"/>
</dbReference>
<feature type="region of interest" description="Disordered" evidence="12">
    <location>
        <begin position="1637"/>
        <end position="1680"/>
    </location>
</feature>
<protein>
    <submittedName>
        <fullName evidence="16">Low-density lipoprotein receptor-related protein 6</fullName>
    </submittedName>
</protein>
<keyword evidence="2" id="KW-0245">EGF-like domain</keyword>
<evidence type="ECO:0000256" key="4">
    <source>
        <dbReference type="ARBA" id="ARBA00022729"/>
    </source>
</evidence>
<dbReference type="InterPro" id="IPR000033">
    <property type="entry name" value="LDLR_classB_rpt"/>
</dbReference>
<feature type="repeat" description="LDL-receptor class B" evidence="11">
    <location>
        <begin position="499"/>
        <end position="544"/>
    </location>
</feature>
<proteinExistence type="evidence at transcript level"/>
<evidence type="ECO:0000313" key="16">
    <source>
        <dbReference type="EMBL" id="ADY40120.1"/>
    </source>
</evidence>
<keyword evidence="4 14" id="KW-0732">Signal</keyword>
<dbReference type="FunFam" id="2.120.10.30:FF:000241">
    <property type="entry name" value="Low-density lipoprotein receptor-related protein 6"/>
    <property type="match status" value="1"/>
</dbReference>
<dbReference type="InterPro" id="IPR002172">
    <property type="entry name" value="LDrepeatLR_classA_rpt"/>
</dbReference>
<keyword evidence="13" id="KW-1133">Transmembrane helix</keyword>
<feature type="domain" description="EGF-like" evidence="15">
    <location>
        <begin position="1314"/>
        <end position="1353"/>
    </location>
</feature>
<dbReference type="InterPro" id="IPR023415">
    <property type="entry name" value="LDLR_class-A_CS"/>
</dbReference>
<sequence length="1743" mass="193074">MPFFAALFYVLLFHVQCLEIPLVVRRQKSIDLTTVDTTRNAVLSTSTIVNGIDESFPVLMTTDISRGILAYMESWSRSSSDSIRVVSLRDSSSPSSHIHRSGGIVDETVTSMALEWVTGKLYVGIEAASVHNAGRIEVCSLEVNTSCAIVLHSSFNNPGSRVDALHSIVLDPLDGYMYWLNRVHKRIERAWMDGRHHDAYPFRDDTKDVVTTAALTLEQASRTLYYARTKISPDDSQIWSCHLYDRESCRIVATKVNAFYLDVFDNLLVWTSVTNQNSGITLCEKDDCAGTMRQIADSNGVEALRVLDLRSQPQRTSPNPCAVANGGCSHICVLIPGAPWRSCLCPIGVRLLEDRLTCAPNGIDRVLLVATTSGLISISLETKDYTPLPLPYVSTDTQEWKIMHVDYDPIDKKVYVIDGESGVIRRCKFDGSEQEEIIKDGVTPKSEALAVDWLNRNIYWLDSNIAQIKIQSLIGDYRQTVISHGLGQPRGLAIDPVGGYIYFSDWHESMGRIERAWLDGTHRVILIVLEEDAWPNGIAIDPEQDRIYWTEGRRSLIKSAVLHDGSDVTVFSSSVNHPYSLSKLGNTLYCNSLYGRKISAIRIPPQNETLFGERLAVISDSVIYGQMGIRAVSLNHVPYGHSACQINRGGCSHICVKLPNGSRGCMCPVGYELRADNATCVMPTAFIVYTASTPSRGIMRISLEKSPTNNHRINVANMTSTPASFDIDQSRQRLFWVAEGRGRFTRATLRSAFFNGSDVRTILEGVSINHLSIDWITGNIYWCNIEQRRIEIAAKDGHARRTIAWEELNPRHLAVHPTKLFFVFVNYFNPSRIAIHKAPLEGHRTGGPILIRDVRLVSALAIDFESELIVWSETADRIGTISVVDFNGANRAQLISNERFLPVALAVYQKKVYFANAKTNSIETYGGDALSVLHINISNVLKLGIAHGQTAKGWNECLKNNGGCSGICVATAKTLPNASVKCLCEDHFTLHSSTKKCLPPRKFLLIATRGRFIRFNLKRTPTTSVSWKDEAYTTLSVLNVGAPSSIGFDLFSPNRSIYWIDLHDDKFVKRASDLSTSVTHTISISRHSGCAILFALAVDELGRQLFVSCAEHGLSHASSIHVWRIKENDNLDYIGVVVSGRERSSVTDRPPYPRQIAVFPRLNLLFYVDVGGQMPVIVRCLLDGRQCVLWETPNLMPFVRMHANQANDRLYYTTANGLWSRDAHVFSDVRCHVKTTQMDAIDMAPISDTSMIVVAKNESQYEDLLLEAQDDVPTVSLEELKRDELTTPISIRRILTLTVVGSSGVDPYDSHSHTCASSHCSHMCRIPRDSRRRHECLCPLGYGLQTPNGNLCFEHVSCAHWQFKCDDGQQCIHYASKCDGHQDCADGSDESQRWCRNVAVESWPCDDGKASIGRHLLCNGVTECGDGSDEAHCRCTHPAEQFDCSQWGEMVFGENECVSREVLCDGISNCYNSRDEDKQVCLGASLTQTHAPGLSPSFELMIPMVMFFVVLCLIVSACCYHFSSRRSASTQNASSAPLPLNTSAEARVLLPAHPDGTQVEFQLRTYSTAASSSLYNALPPPNSQISSADTNYQRSVLTGRSAGSSSVLPAQVPSLQKFCAPPPSAASLSTYGVVKPAGMKMRVDSRHRGTSSRRSRRRTKTKNHNPSFYGSRSPPPSYSQVATTRAILVDRQRDCSEGEGHRAPVNSRIVSPADSSSAAEGPSLMRLSPHHIRSSSSSDVSLE</sequence>
<feature type="region of interest" description="Disordered" evidence="12">
    <location>
        <begin position="1693"/>
        <end position="1743"/>
    </location>
</feature>
<keyword evidence="6 13" id="KW-0472">Membrane</keyword>
<dbReference type="GO" id="GO:0017147">
    <property type="term" value="F:Wnt-protein binding"/>
    <property type="evidence" value="ECO:0007669"/>
    <property type="project" value="TreeGrafter"/>
</dbReference>
<dbReference type="CDD" id="cd00112">
    <property type="entry name" value="LDLa"/>
    <property type="match status" value="2"/>
</dbReference>
<dbReference type="Pfam" id="PF00057">
    <property type="entry name" value="Ldl_recept_a"/>
    <property type="match status" value="1"/>
</dbReference>
<feature type="domain" description="EGF-like" evidence="15">
    <location>
        <begin position="320"/>
        <end position="359"/>
    </location>
</feature>
<evidence type="ECO:0000256" key="9">
    <source>
        <dbReference type="ARBA" id="ARBA00023180"/>
    </source>
</evidence>
<evidence type="ECO:0000256" key="14">
    <source>
        <dbReference type="SAM" id="SignalP"/>
    </source>
</evidence>
<evidence type="ECO:0000259" key="15">
    <source>
        <dbReference type="SMART" id="SM00181"/>
    </source>
</evidence>
<dbReference type="PROSITE" id="PS50068">
    <property type="entry name" value="LDLRA_2"/>
    <property type="match status" value="3"/>
</dbReference>
<dbReference type="Gene3D" id="4.10.400.10">
    <property type="entry name" value="Low-density Lipoprotein Receptor"/>
    <property type="match status" value="2"/>
</dbReference>
<dbReference type="PRINTS" id="PR00261">
    <property type="entry name" value="LDLRECEPTOR"/>
</dbReference>
<comment type="subcellular location">
    <subcellularLocation>
        <location evidence="1">Membrane</location>
        <topology evidence="1">Single-pass membrane protein</topology>
    </subcellularLocation>
</comment>
<dbReference type="InterPro" id="IPR050778">
    <property type="entry name" value="Cueball_EGF_LRP_Nidogen"/>
</dbReference>
<feature type="disulfide bond" evidence="10">
    <location>
        <begin position="1418"/>
        <end position="1433"/>
    </location>
</feature>
<feature type="compositionally biased region" description="Basic and acidic residues" evidence="12">
    <location>
        <begin position="1693"/>
        <end position="1702"/>
    </location>
</feature>
<dbReference type="GO" id="GO:0060070">
    <property type="term" value="P:canonical Wnt signaling pathway"/>
    <property type="evidence" value="ECO:0007669"/>
    <property type="project" value="TreeGrafter"/>
</dbReference>
<dbReference type="SUPFAM" id="SSF63825">
    <property type="entry name" value="YWTD domain"/>
    <property type="match status" value="4"/>
</dbReference>
<keyword evidence="3" id="KW-0254">Endocytosis</keyword>
<dbReference type="GO" id="GO:0042813">
    <property type="term" value="F:Wnt receptor activity"/>
    <property type="evidence" value="ECO:0007669"/>
    <property type="project" value="TreeGrafter"/>
</dbReference>
<organism evidence="16">
    <name type="scientific">Ascaris suum</name>
    <name type="common">Pig roundworm</name>
    <name type="synonym">Ascaris lumbricoides</name>
    <dbReference type="NCBI Taxonomy" id="6253"/>
    <lineage>
        <taxon>Eukaryota</taxon>
        <taxon>Metazoa</taxon>
        <taxon>Ecdysozoa</taxon>
        <taxon>Nematoda</taxon>
        <taxon>Chromadorea</taxon>
        <taxon>Rhabditida</taxon>
        <taxon>Spirurina</taxon>
        <taxon>Ascaridomorpha</taxon>
        <taxon>Ascaridoidea</taxon>
        <taxon>Ascarididae</taxon>
        <taxon>Ascaris</taxon>
    </lineage>
</organism>
<dbReference type="EMBL" id="JI164212">
    <property type="protein sequence ID" value="ADY40120.1"/>
    <property type="molecule type" value="mRNA"/>
</dbReference>
<feature type="repeat" description="LDL-receptor class B" evidence="11">
    <location>
        <begin position="456"/>
        <end position="498"/>
    </location>
</feature>
<dbReference type="PANTHER" id="PTHR46513">
    <property type="entry name" value="VITELLOGENIN RECEPTOR-LIKE PROTEIN-RELATED-RELATED"/>
    <property type="match status" value="1"/>
</dbReference>
<feature type="compositionally biased region" description="Low complexity" evidence="12">
    <location>
        <begin position="1734"/>
        <end position="1743"/>
    </location>
</feature>
<dbReference type="Pfam" id="PF14670">
    <property type="entry name" value="FXa_inhibition"/>
    <property type="match status" value="2"/>
</dbReference>
<accession>F1KQG6</accession>
<dbReference type="GO" id="GO:0005886">
    <property type="term" value="C:plasma membrane"/>
    <property type="evidence" value="ECO:0007669"/>
    <property type="project" value="TreeGrafter"/>
</dbReference>
<evidence type="ECO:0000256" key="5">
    <source>
        <dbReference type="ARBA" id="ARBA00022737"/>
    </source>
</evidence>
<feature type="compositionally biased region" description="Basic residues" evidence="12">
    <location>
        <begin position="1648"/>
        <end position="1663"/>
    </location>
</feature>
<evidence type="ECO:0000256" key="8">
    <source>
        <dbReference type="ARBA" id="ARBA00023170"/>
    </source>
</evidence>
<dbReference type="InterPro" id="IPR000742">
    <property type="entry name" value="EGF"/>
</dbReference>
<dbReference type="SMART" id="SM00135">
    <property type="entry name" value="LY"/>
    <property type="match status" value="11"/>
</dbReference>
<reference evidence="16" key="1">
    <citation type="journal article" date="2011" name="Genome Res.">
        <title>Deep small RNA sequencing from the nematode Ascaris reveals conservation, functional diversification, and novel developmental profiles.</title>
        <authorList>
            <person name="Wang J."/>
            <person name="Czech B."/>
            <person name="Crunk A."/>
            <person name="Wallace A."/>
            <person name="Mitreva M."/>
            <person name="Hannon G.J."/>
            <person name="Davis R.E."/>
        </authorList>
    </citation>
    <scope>NUCLEOTIDE SEQUENCE</scope>
</reference>
<evidence type="ECO:0000256" key="1">
    <source>
        <dbReference type="ARBA" id="ARBA00004167"/>
    </source>
</evidence>
<dbReference type="SUPFAM" id="SSF57424">
    <property type="entry name" value="LDL receptor-like module"/>
    <property type="match status" value="2"/>
</dbReference>
<dbReference type="SMART" id="SM00192">
    <property type="entry name" value="LDLa"/>
    <property type="match status" value="3"/>
</dbReference>
<dbReference type="Gene3D" id="2.120.10.30">
    <property type="entry name" value="TolB, C-terminal domain"/>
    <property type="match status" value="4"/>
</dbReference>
<evidence type="ECO:0000256" key="11">
    <source>
        <dbReference type="PROSITE-ProRule" id="PRU00461"/>
    </source>
</evidence>
<feature type="signal peptide" evidence="14">
    <location>
        <begin position="1"/>
        <end position="17"/>
    </location>
</feature>
<feature type="domain" description="EGF-like" evidence="15">
    <location>
        <begin position="643"/>
        <end position="681"/>
    </location>
</feature>
<comment type="caution">
    <text evidence="10">Lacks conserved residue(s) required for the propagation of feature annotation.</text>
</comment>
<keyword evidence="7 10" id="KW-1015">Disulfide bond</keyword>
<dbReference type="GO" id="GO:0006897">
    <property type="term" value="P:endocytosis"/>
    <property type="evidence" value="ECO:0007669"/>
    <property type="project" value="UniProtKB-KW"/>
</dbReference>
<feature type="chain" id="PRO_5003265579" evidence="14">
    <location>
        <begin position="18"/>
        <end position="1743"/>
    </location>
</feature>
<evidence type="ECO:0000256" key="2">
    <source>
        <dbReference type="ARBA" id="ARBA00022536"/>
    </source>
</evidence>
<name>F1KQG6_ASCSU</name>
<dbReference type="SMART" id="SM00181">
    <property type="entry name" value="EGF"/>
    <property type="match status" value="4"/>
</dbReference>
<keyword evidence="9" id="KW-0325">Glycoprotein</keyword>
<dbReference type="PROSITE" id="PS01209">
    <property type="entry name" value="LDLRA_1"/>
    <property type="match status" value="2"/>
</dbReference>